<dbReference type="Proteomes" id="UP000224003">
    <property type="component" value="Unassembled WGS sequence"/>
</dbReference>
<dbReference type="EMBL" id="NUVX01000007">
    <property type="protein sequence ID" value="PFJ42722.1"/>
    <property type="molecule type" value="Genomic_DNA"/>
</dbReference>
<accession>A0A9X6WRG0</accession>
<evidence type="ECO:0000313" key="2">
    <source>
        <dbReference type="Proteomes" id="UP000224003"/>
    </source>
</evidence>
<gene>
    <name evidence="1" type="ORF">COJ15_05110</name>
</gene>
<protein>
    <submittedName>
        <fullName evidence="1">Uncharacterized protein</fullName>
    </submittedName>
</protein>
<organism evidence="1 2">
    <name type="scientific">Bacillus thuringiensis</name>
    <dbReference type="NCBI Taxonomy" id="1428"/>
    <lineage>
        <taxon>Bacteria</taxon>
        <taxon>Bacillati</taxon>
        <taxon>Bacillota</taxon>
        <taxon>Bacilli</taxon>
        <taxon>Bacillales</taxon>
        <taxon>Bacillaceae</taxon>
        <taxon>Bacillus</taxon>
        <taxon>Bacillus cereus group</taxon>
    </lineage>
</organism>
<name>A0A9X6WRG0_BACTU</name>
<reference evidence="1 2" key="1">
    <citation type="submission" date="2017-09" db="EMBL/GenBank/DDBJ databases">
        <title>Large-scale bioinformatics analysis of Bacillus genomes uncovers conserved roles of natural products in bacterial physiology.</title>
        <authorList>
            <consortium name="Agbiome Team Llc"/>
            <person name="Bleich R.M."/>
            <person name="Grubbs K.J."/>
            <person name="Santa Maria K.C."/>
            <person name="Allen S.E."/>
            <person name="Farag S."/>
            <person name="Shank E.A."/>
            <person name="Bowers A."/>
        </authorList>
    </citation>
    <scope>NUCLEOTIDE SEQUENCE [LARGE SCALE GENOMIC DNA]</scope>
    <source>
        <strain evidence="1 2">AFS085496</strain>
    </source>
</reference>
<proteinExistence type="predicted"/>
<comment type="caution">
    <text evidence="1">The sequence shown here is derived from an EMBL/GenBank/DDBJ whole genome shotgun (WGS) entry which is preliminary data.</text>
</comment>
<dbReference type="RefSeq" id="WP_098516802.1">
    <property type="nucleotide sequence ID" value="NZ_NUVX01000007.1"/>
</dbReference>
<dbReference type="AlphaFoldDB" id="A0A9X6WRG0"/>
<sequence>MNQILVEETLTEVIKSFKEEYKNNIGTCRFHKTKPKYGGYKFQVDYVKGEIDIKEQSISATLEVARGVDKIPYCLEYLKMVADALGFKIVSINLEMDYTYRISDLEEQAKAAILDAGWKQKDFDVFGLFYVRQFYYDFTNTIVDIIDLANRISTYVFIRHEKDSLFERDATLLKGRLFAWKFEYKGFKGIISIVKEGDFIYVTEETTGYKKQVSPKTSMIRIVNEILEDGLQQQSLQLLIKPSFKYFEARLSSISVKSHEMAEKMFETLIQERDAIEVESYFSKEYIHYESYVVEGSAVLLTISSYIFVFYAQLPDTFSVFSVSEIDKATAKFQELIGIQGMHKREHAIERLKNELKKKGKMNI</sequence>
<evidence type="ECO:0000313" key="1">
    <source>
        <dbReference type="EMBL" id="PFJ42722.1"/>
    </source>
</evidence>